<name>A0A0F8XWB6_9ZZZZ</name>
<reference evidence="1" key="1">
    <citation type="journal article" date="2015" name="Nature">
        <title>Complex archaea that bridge the gap between prokaryotes and eukaryotes.</title>
        <authorList>
            <person name="Spang A."/>
            <person name="Saw J.H."/>
            <person name="Jorgensen S.L."/>
            <person name="Zaremba-Niedzwiedzka K."/>
            <person name="Martijn J."/>
            <person name="Lind A.E."/>
            <person name="van Eijk R."/>
            <person name="Schleper C."/>
            <person name="Guy L."/>
            <person name="Ettema T.J."/>
        </authorList>
    </citation>
    <scope>NUCLEOTIDE SEQUENCE</scope>
</reference>
<gene>
    <name evidence="1" type="ORF">LCGC14_2972970</name>
</gene>
<dbReference type="AlphaFoldDB" id="A0A0F8XWB6"/>
<accession>A0A0F8XWB6</accession>
<sequence length="103" mass="11487">MSFDFDFSDSADINEKLEIPIDIDNLMSGSAGSNAVVMRRRGFVHILKCLAIKKPSKEEQEIIDGCVAVMKKILKDEVIVKRHDNIRKGAKRNNIAGRKAQGC</sequence>
<evidence type="ECO:0000313" key="1">
    <source>
        <dbReference type="EMBL" id="KKK65555.1"/>
    </source>
</evidence>
<dbReference type="EMBL" id="LAZR01060497">
    <property type="protein sequence ID" value="KKK65555.1"/>
    <property type="molecule type" value="Genomic_DNA"/>
</dbReference>
<proteinExistence type="predicted"/>
<organism evidence="1">
    <name type="scientific">marine sediment metagenome</name>
    <dbReference type="NCBI Taxonomy" id="412755"/>
    <lineage>
        <taxon>unclassified sequences</taxon>
        <taxon>metagenomes</taxon>
        <taxon>ecological metagenomes</taxon>
    </lineage>
</organism>
<protein>
    <submittedName>
        <fullName evidence="1">Uncharacterized protein</fullName>
    </submittedName>
</protein>
<comment type="caution">
    <text evidence="1">The sequence shown here is derived from an EMBL/GenBank/DDBJ whole genome shotgun (WGS) entry which is preliminary data.</text>
</comment>